<comment type="subcellular location">
    <subcellularLocation>
        <location evidence="2">Cell membrane</location>
        <topology evidence="2">Multi-pass membrane protein</topology>
    </subcellularLocation>
</comment>
<keyword evidence="11 13" id="KW-0472">Membrane</keyword>
<keyword evidence="3" id="KW-0813">Transport</keyword>
<dbReference type="GO" id="GO:0005886">
    <property type="term" value="C:plasma membrane"/>
    <property type="evidence" value="ECO:0007669"/>
    <property type="project" value="UniProtKB-SubCell"/>
</dbReference>
<dbReference type="Pfam" id="PF01292">
    <property type="entry name" value="Ni_hydr_CYTB"/>
    <property type="match status" value="1"/>
</dbReference>
<dbReference type="RefSeq" id="WP_070079578.1">
    <property type="nucleotide sequence ID" value="NZ_CP017415.1"/>
</dbReference>
<dbReference type="AlphaFoldDB" id="A0A1D8IRQ7"/>
<evidence type="ECO:0000256" key="12">
    <source>
        <dbReference type="ARBA" id="ARBA00037975"/>
    </source>
</evidence>
<keyword evidence="4" id="KW-1003">Cell membrane</keyword>
<keyword evidence="8" id="KW-0249">Electron transport</keyword>
<evidence type="ECO:0000256" key="11">
    <source>
        <dbReference type="ARBA" id="ARBA00023136"/>
    </source>
</evidence>
<dbReference type="InterPro" id="IPR016174">
    <property type="entry name" value="Di-haem_cyt_TM"/>
</dbReference>
<evidence type="ECO:0000256" key="1">
    <source>
        <dbReference type="ARBA" id="ARBA00001970"/>
    </source>
</evidence>
<dbReference type="GO" id="GO:0022904">
    <property type="term" value="P:respiratory electron transport chain"/>
    <property type="evidence" value="ECO:0007669"/>
    <property type="project" value="InterPro"/>
</dbReference>
<dbReference type="InterPro" id="IPR011577">
    <property type="entry name" value="Cyt_b561_bac/Ni-Hgenase"/>
</dbReference>
<dbReference type="GO" id="GO:0020037">
    <property type="term" value="F:heme binding"/>
    <property type="evidence" value="ECO:0007669"/>
    <property type="project" value="TreeGrafter"/>
</dbReference>
<proteinExistence type="inferred from homology"/>
<keyword evidence="5" id="KW-0349">Heme</keyword>
<evidence type="ECO:0000256" key="2">
    <source>
        <dbReference type="ARBA" id="ARBA00004651"/>
    </source>
</evidence>
<comment type="similarity">
    <text evidence="12">Belongs to the cytochrome b561 family.</text>
</comment>
<dbReference type="GO" id="GO:0046872">
    <property type="term" value="F:metal ion binding"/>
    <property type="evidence" value="ECO:0007669"/>
    <property type="project" value="UniProtKB-KW"/>
</dbReference>
<dbReference type="PANTHER" id="PTHR30529:SF1">
    <property type="entry name" value="CYTOCHROME B561 HOMOLOG 2"/>
    <property type="match status" value="1"/>
</dbReference>
<dbReference type="KEGG" id="aprs:BI364_15945"/>
<dbReference type="PANTHER" id="PTHR30529">
    <property type="entry name" value="CYTOCHROME B561"/>
    <property type="match status" value="1"/>
</dbReference>
<dbReference type="SUPFAM" id="SSF81342">
    <property type="entry name" value="Transmembrane di-heme cytochromes"/>
    <property type="match status" value="1"/>
</dbReference>
<evidence type="ECO:0000256" key="7">
    <source>
        <dbReference type="ARBA" id="ARBA00022723"/>
    </source>
</evidence>
<sequence>MNTPRPRSVAYRGLHWALAALVVAQWGDGWLFVHDEDVLGPKPIAIAIHASLGALTLACALMLGVWWVARRGWRTTLARDMEPDTGRWRGPAAVAVHATMLGLIVAEAALGLFGLELVGTPVRLFGAVVPSLAGTHIDLGLALLAWERHLGVLLALLVLLHVAAALDHHLRLRDDVLRRMSLLRGG</sequence>
<feature type="transmembrane region" description="Helical" evidence="13">
    <location>
        <begin position="46"/>
        <end position="69"/>
    </location>
</feature>
<feature type="transmembrane region" description="Helical" evidence="13">
    <location>
        <begin position="90"/>
        <end position="115"/>
    </location>
</feature>
<evidence type="ECO:0000256" key="5">
    <source>
        <dbReference type="ARBA" id="ARBA00022617"/>
    </source>
</evidence>
<feature type="transmembrane region" description="Helical" evidence="13">
    <location>
        <begin position="9"/>
        <end position="26"/>
    </location>
</feature>
<keyword evidence="7" id="KW-0479">Metal-binding</keyword>
<keyword evidence="6 13" id="KW-0812">Transmembrane</keyword>
<dbReference type="EMBL" id="CP017415">
    <property type="protein sequence ID" value="AOU99228.1"/>
    <property type="molecule type" value="Genomic_DNA"/>
</dbReference>
<dbReference type="InterPro" id="IPR052168">
    <property type="entry name" value="Cytochrome_b561_oxidase"/>
</dbReference>
<evidence type="ECO:0000256" key="8">
    <source>
        <dbReference type="ARBA" id="ARBA00022982"/>
    </source>
</evidence>
<dbReference type="Proteomes" id="UP000095401">
    <property type="component" value="Chromosome"/>
</dbReference>
<reference evidence="16" key="1">
    <citation type="submission" date="2016-09" db="EMBL/GenBank/DDBJ databases">
        <title>Acidihalobacter prosperus F5.</title>
        <authorList>
            <person name="Khaleque H.N."/>
            <person name="Ramsay J.P."/>
            <person name="Kaksonen A.H."/>
            <person name="Boxall N.J."/>
            <person name="Watkin E.L.J."/>
        </authorList>
    </citation>
    <scope>NUCLEOTIDE SEQUENCE [LARGE SCALE GENOMIC DNA]</scope>
    <source>
        <strain evidence="16">F5</strain>
    </source>
</reference>
<evidence type="ECO:0000256" key="13">
    <source>
        <dbReference type="SAM" id="Phobius"/>
    </source>
</evidence>
<gene>
    <name evidence="15" type="ORF">BI364_15945</name>
</gene>
<accession>A0A1D8IRQ7</accession>
<evidence type="ECO:0000313" key="16">
    <source>
        <dbReference type="Proteomes" id="UP000095401"/>
    </source>
</evidence>
<evidence type="ECO:0000256" key="6">
    <source>
        <dbReference type="ARBA" id="ARBA00022692"/>
    </source>
</evidence>
<evidence type="ECO:0000256" key="10">
    <source>
        <dbReference type="ARBA" id="ARBA00023004"/>
    </source>
</evidence>
<keyword evidence="10" id="KW-0408">Iron</keyword>
<evidence type="ECO:0000256" key="3">
    <source>
        <dbReference type="ARBA" id="ARBA00022448"/>
    </source>
</evidence>
<evidence type="ECO:0000259" key="14">
    <source>
        <dbReference type="Pfam" id="PF01292"/>
    </source>
</evidence>
<organism evidence="15 16">
    <name type="scientific">Acidihalobacter yilgarnensis</name>
    <dbReference type="NCBI Taxonomy" id="2819280"/>
    <lineage>
        <taxon>Bacteria</taxon>
        <taxon>Pseudomonadati</taxon>
        <taxon>Pseudomonadota</taxon>
        <taxon>Gammaproteobacteria</taxon>
        <taxon>Chromatiales</taxon>
        <taxon>Ectothiorhodospiraceae</taxon>
        <taxon>Acidihalobacter</taxon>
    </lineage>
</organism>
<feature type="transmembrane region" description="Helical" evidence="13">
    <location>
        <begin position="150"/>
        <end position="170"/>
    </location>
</feature>
<keyword evidence="9 13" id="KW-1133">Transmembrane helix</keyword>
<evidence type="ECO:0000256" key="9">
    <source>
        <dbReference type="ARBA" id="ARBA00022989"/>
    </source>
</evidence>
<protein>
    <recommendedName>
        <fullName evidence="14">Cytochrome b561 bacterial/Ni-hydrogenase domain-containing protein</fullName>
    </recommendedName>
</protein>
<evidence type="ECO:0000313" key="15">
    <source>
        <dbReference type="EMBL" id="AOU99228.1"/>
    </source>
</evidence>
<keyword evidence="16" id="KW-1185">Reference proteome</keyword>
<comment type="cofactor">
    <cofactor evidence="1">
        <name>heme b</name>
        <dbReference type="ChEBI" id="CHEBI:60344"/>
    </cofactor>
</comment>
<evidence type="ECO:0000256" key="4">
    <source>
        <dbReference type="ARBA" id="ARBA00022475"/>
    </source>
</evidence>
<name>A0A1D8IRQ7_9GAMM</name>
<dbReference type="GO" id="GO:0009055">
    <property type="term" value="F:electron transfer activity"/>
    <property type="evidence" value="ECO:0007669"/>
    <property type="project" value="InterPro"/>
</dbReference>
<feature type="domain" description="Cytochrome b561 bacterial/Ni-hydrogenase" evidence="14">
    <location>
        <begin position="9"/>
        <end position="180"/>
    </location>
</feature>